<proteinExistence type="predicted"/>
<dbReference type="InterPro" id="IPR045358">
    <property type="entry name" value="Ty3_capsid"/>
</dbReference>
<gene>
    <name evidence="3" type="ORF">PARMNEM_LOCUS16656</name>
    <name evidence="4" type="ORF">PARMNEM_LOCUS16658</name>
    <name evidence="5" type="ORF">PARMNEM_LOCUS16675</name>
</gene>
<feature type="domain" description="Ty3 transposon capsid-like protein" evidence="2">
    <location>
        <begin position="21"/>
        <end position="190"/>
    </location>
</feature>
<comment type="caution">
    <text evidence="5">The sequence shown here is derived from an EMBL/GenBank/DDBJ whole genome shotgun (WGS) entry which is preliminary data.</text>
</comment>
<dbReference type="EMBL" id="CAVLGL010000094">
    <property type="protein sequence ID" value="CAK1597443.1"/>
    <property type="molecule type" value="Genomic_DNA"/>
</dbReference>
<dbReference type="Pfam" id="PF19259">
    <property type="entry name" value="Ty3_capsid"/>
    <property type="match status" value="1"/>
</dbReference>
<evidence type="ECO:0000313" key="5">
    <source>
        <dbReference type="EMBL" id="CAK1597463.1"/>
    </source>
</evidence>
<reference evidence="5 6" key="1">
    <citation type="submission" date="2023-11" db="EMBL/GenBank/DDBJ databases">
        <authorList>
            <person name="Hedman E."/>
            <person name="Englund M."/>
            <person name="Stromberg M."/>
            <person name="Nyberg Akerstrom W."/>
            <person name="Nylinder S."/>
            <person name="Jareborg N."/>
            <person name="Kallberg Y."/>
            <person name="Kronander E."/>
        </authorList>
    </citation>
    <scope>NUCLEOTIDE SEQUENCE [LARGE SCALE GENOMIC DNA]</scope>
</reference>
<evidence type="ECO:0000259" key="2">
    <source>
        <dbReference type="Pfam" id="PF19259"/>
    </source>
</evidence>
<evidence type="ECO:0000313" key="6">
    <source>
        <dbReference type="Proteomes" id="UP001314205"/>
    </source>
</evidence>
<organism evidence="5 6">
    <name type="scientific">Parnassius mnemosyne</name>
    <name type="common">clouded apollo</name>
    <dbReference type="NCBI Taxonomy" id="213953"/>
    <lineage>
        <taxon>Eukaryota</taxon>
        <taxon>Metazoa</taxon>
        <taxon>Ecdysozoa</taxon>
        <taxon>Arthropoda</taxon>
        <taxon>Hexapoda</taxon>
        <taxon>Insecta</taxon>
        <taxon>Pterygota</taxon>
        <taxon>Neoptera</taxon>
        <taxon>Endopterygota</taxon>
        <taxon>Lepidoptera</taxon>
        <taxon>Glossata</taxon>
        <taxon>Ditrysia</taxon>
        <taxon>Papilionoidea</taxon>
        <taxon>Papilionidae</taxon>
        <taxon>Parnassiinae</taxon>
        <taxon>Parnassini</taxon>
        <taxon>Parnassius</taxon>
        <taxon>Driopa</taxon>
    </lineage>
</organism>
<evidence type="ECO:0000313" key="4">
    <source>
        <dbReference type="EMBL" id="CAK1597443.1"/>
    </source>
</evidence>
<dbReference type="Proteomes" id="UP001314205">
    <property type="component" value="Unassembled WGS sequence"/>
</dbReference>
<dbReference type="EMBL" id="CAVLGL010000094">
    <property type="protein sequence ID" value="CAK1597441.1"/>
    <property type="molecule type" value="Genomic_DNA"/>
</dbReference>
<evidence type="ECO:0000256" key="1">
    <source>
        <dbReference type="SAM" id="MobiDB-lite"/>
    </source>
</evidence>
<dbReference type="EMBL" id="CAVLGL010000094">
    <property type="protein sequence ID" value="CAK1597463.1"/>
    <property type="molecule type" value="Genomic_DNA"/>
</dbReference>
<keyword evidence="6" id="KW-1185">Reference proteome</keyword>
<evidence type="ECO:0000313" key="3">
    <source>
        <dbReference type="EMBL" id="CAK1597441.1"/>
    </source>
</evidence>
<protein>
    <recommendedName>
        <fullName evidence="2">Ty3 transposon capsid-like protein domain-containing protein</fullName>
    </recommendedName>
</protein>
<accession>A0AAV1LPT5</accession>
<sequence>MAFPNGEAANFKMIAELIPRYDGNTKRLNHYIREIENILNLLDDTARVHPAIICLIKSRLSGTAIDAIAYQETLNSWETIKDALVRRLREPRNEIQVMQELSRVRRNRNEDAETLGKRLREILDTLFSVGTHTNKSYYENMVIEQYTSNLDFQVSIAVRIAQPTTLESAIVIARQEEAKLSFNKTFNNNNYSAPSTSAQAKFREPIRAINRPQNSLPLRFGNSGPMQNQTSNKAPVLRQNNLTPEQRQQWVQSMLPWKNRPSSCNFRASSGNFRNNIPQLQAPAQKVSDVTMRSVSKPQKPQFAAEELFYTGLPGQPYEQQYGEDDTDYVHQQGQYAYCSDNYNQQVYEPPMDDGEVQQDFYQGPVPSDQS</sequence>
<feature type="region of interest" description="Disordered" evidence="1">
    <location>
        <begin position="348"/>
        <end position="371"/>
    </location>
</feature>
<name>A0AAV1LPT5_9NEOP</name>
<dbReference type="AlphaFoldDB" id="A0AAV1LPT5"/>